<sequence length="237" mass="26418">MIVGHLNIVCRYNCDIDQELRYIFSFYDTYFGQEQVFNFFEGNELINSISLEEYLDTFYPNSQRIIDEGVQPLDMPLDCRYDPDYSCEQWVQSDFLDYVINKKVEFTVTQEFIDGNNNARRIAISLVTASVVGKVAARVAAALRVLISSSLVEATTATMLNEILTGTNWYRTDLQVGDTLVIKAGRLLEIRSGSSSGGGSDGGRDGGGWDGGRERQFICVTVWTNSGGGDVAQQVCY</sequence>
<protein>
    <submittedName>
        <fullName evidence="1">Uncharacterized protein</fullName>
    </submittedName>
</protein>
<organism evidence="1 2">
    <name type="scientific">Pseudoalteromonas caenipelagi</name>
    <dbReference type="NCBI Taxonomy" id="2726988"/>
    <lineage>
        <taxon>Bacteria</taxon>
        <taxon>Pseudomonadati</taxon>
        <taxon>Pseudomonadota</taxon>
        <taxon>Gammaproteobacteria</taxon>
        <taxon>Alteromonadales</taxon>
        <taxon>Pseudoalteromonadaceae</taxon>
        <taxon>Pseudoalteromonas</taxon>
    </lineage>
</organism>
<dbReference type="RefSeq" id="WP_171627256.1">
    <property type="nucleotide sequence ID" value="NZ_JABBPG010000008.1"/>
</dbReference>
<evidence type="ECO:0000313" key="1">
    <source>
        <dbReference type="EMBL" id="NOU52198.1"/>
    </source>
</evidence>
<comment type="caution">
    <text evidence="1">The sequence shown here is derived from an EMBL/GenBank/DDBJ whole genome shotgun (WGS) entry which is preliminary data.</text>
</comment>
<dbReference type="EMBL" id="JABBPG010000008">
    <property type="protein sequence ID" value="NOU52198.1"/>
    <property type="molecule type" value="Genomic_DNA"/>
</dbReference>
<name>A0A849VHL3_9GAMM</name>
<proteinExistence type="predicted"/>
<reference evidence="1 2" key="1">
    <citation type="submission" date="2020-04" db="EMBL/GenBank/DDBJ databases">
        <title>Pseudoalteromonas caenipelagi sp. nov., isolated from a tidal flat.</title>
        <authorList>
            <person name="Park S."/>
            <person name="Yoon J.-H."/>
        </authorList>
    </citation>
    <scope>NUCLEOTIDE SEQUENCE [LARGE SCALE GENOMIC DNA]</scope>
    <source>
        <strain evidence="1 2">JBTF-M23</strain>
    </source>
</reference>
<keyword evidence="2" id="KW-1185">Reference proteome</keyword>
<dbReference type="AlphaFoldDB" id="A0A849VHL3"/>
<dbReference type="Proteomes" id="UP000586305">
    <property type="component" value="Unassembled WGS sequence"/>
</dbReference>
<accession>A0A849VHL3</accession>
<gene>
    <name evidence="1" type="ORF">HG263_16840</name>
</gene>
<evidence type="ECO:0000313" key="2">
    <source>
        <dbReference type="Proteomes" id="UP000586305"/>
    </source>
</evidence>